<dbReference type="PANTHER" id="PTHR17605:SF0">
    <property type="entry name" value="RIBOSOME BIOGENESIS PROTEIN BOP1"/>
    <property type="match status" value="1"/>
</dbReference>
<keyword evidence="2" id="KW-0690">Ribosome biogenesis</keyword>
<dbReference type="GO" id="GO:0000463">
    <property type="term" value="P:maturation of LSU-rRNA from tricistronic rRNA transcript (SSU-rRNA, 5.8S rRNA, LSU-rRNA)"/>
    <property type="evidence" value="ECO:0007669"/>
    <property type="project" value="TreeGrafter"/>
</dbReference>
<feature type="compositionally biased region" description="Acidic residues" evidence="7">
    <location>
        <begin position="181"/>
        <end position="199"/>
    </location>
</feature>
<reference evidence="9 10" key="1">
    <citation type="submission" date="2018-11" db="EMBL/GenBank/DDBJ databases">
        <authorList>
            <consortium name="Pathogen Informatics"/>
        </authorList>
    </citation>
    <scope>NUCLEOTIDE SEQUENCE [LARGE SCALE GENOMIC DNA]</scope>
</reference>
<organism evidence="9 10">
    <name type="scientific">Dibothriocephalus latus</name>
    <name type="common">Fish tapeworm</name>
    <name type="synonym">Diphyllobothrium latum</name>
    <dbReference type="NCBI Taxonomy" id="60516"/>
    <lineage>
        <taxon>Eukaryota</taxon>
        <taxon>Metazoa</taxon>
        <taxon>Spiralia</taxon>
        <taxon>Lophotrochozoa</taxon>
        <taxon>Platyhelminthes</taxon>
        <taxon>Cestoda</taxon>
        <taxon>Eucestoda</taxon>
        <taxon>Diphyllobothriidea</taxon>
        <taxon>Diphyllobothriidae</taxon>
        <taxon>Dibothriocephalus</taxon>
    </lineage>
</organism>
<dbReference type="Proteomes" id="UP000281553">
    <property type="component" value="Unassembled WGS sequence"/>
</dbReference>
<dbReference type="PANTHER" id="PTHR17605">
    <property type="entry name" value="RIBOSOME BIOGENESIS PROTEIN BOP1 BLOCK OF PROLIFERATION 1 PROTEIN"/>
    <property type="match status" value="1"/>
</dbReference>
<dbReference type="SMART" id="SM01035">
    <property type="entry name" value="BOP1NT"/>
    <property type="match status" value="1"/>
</dbReference>
<dbReference type="EMBL" id="UYRU01079650">
    <property type="protein sequence ID" value="VDN30321.1"/>
    <property type="molecule type" value="Genomic_DNA"/>
</dbReference>
<dbReference type="OrthoDB" id="5571054at2759"/>
<proteinExistence type="predicted"/>
<evidence type="ECO:0000256" key="4">
    <source>
        <dbReference type="ARBA" id="ARBA00022574"/>
    </source>
</evidence>
<keyword evidence="10" id="KW-1185">Reference proteome</keyword>
<dbReference type="GO" id="GO:0030687">
    <property type="term" value="C:preribosome, large subunit precursor"/>
    <property type="evidence" value="ECO:0007669"/>
    <property type="project" value="TreeGrafter"/>
</dbReference>
<feature type="region of interest" description="Disordered" evidence="7">
    <location>
        <begin position="1"/>
        <end position="48"/>
    </location>
</feature>
<dbReference type="AlphaFoldDB" id="A0A3P7NGR1"/>
<evidence type="ECO:0000259" key="8">
    <source>
        <dbReference type="SMART" id="SM01035"/>
    </source>
</evidence>
<feature type="region of interest" description="Disordered" evidence="7">
    <location>
        <begin position="139"/>
        <end position="206"/>
    </location>
</feature>
<dbReference type="InterPro" id="IPR012953">
    <property type="entry name" value="BOP1_N_dom"/>
</dbReference>
<evidence type="ECO:0000313" key="10">
    <source>
        <dbReference type="Proteomes" id="UP000281553"/>
    </source>
</evidence>
<evidence type="ECO:0000256" key="7">
    <source>
        <dbReference type="SAM" id="MobiDB-lite"/>
    </source>
</evidence>
<evidence type="ECO:0000256" key="5">
    <source>
        <dbReference type="ARBA" id="ARBA00022737"/>
    </source>
</evidence>
<keyword evidence="3" id="KW-0698">rRNA processing</keyword>
<gene>
    <name evidence="9" type="ORF">DILT_LOCUS15516</name>
</gene>
<sequence length="221" mass="25427">MVPENSYPWQAGLPASLQTYRPPRPRPYMRPASEPLPSHAESYNPPPEFLLSSEEERAFIRAWRDKVKDNQAAHVMPLLPRKYDCLRHVPFCERYLREREERIKDLVMAARVEKQQVHTTPEALLPEIPSLADLRPYPSHQGLEYRSPHAAKQTNVAAKTTGLLRRKKTVPASDAVKAEGDTDEQRDEEEDDEEEEEESQVPYAFVAWNPNHELHLVAAAM</sequence>
<comment type="subcellular location">
    <subcellularLocation>
        <location evidence="1">Nucleus</location>
        <location evidence="1">Nucleolus</location>
    </subcellularLocation>
</comment>
<protein>
    <recommendedName>
        <fullName evidence="8">BOP1 N-terminal domain-containing protein</fullName>
    </recommendedName>
</protein>
<evidence type="ECO:0000313" key="9">
    <source>
        <dbReference type="EMBL" id="VDN30321.1"/>
    </source>
</evidence>
<keyword evidence="5" id="KW-0677">Repeat</keyword>
<dbReference type="InterPro" id="IPR028598">
    <property type="entry name" value="BOP1/Erb1"/>
</dbReference>
<evidence type="ECO:0000256" key="6">
    <source>
        <dbReference type="ARBA" id="ARBA00023242"/>
    </source>
</evidence>
<evidence type="ECO:0000256" key="3">
    <source>
        <dbReference type="ARBA" id="ARBA00022552"/>
    </source>
</evidence>
<dbReference type="GO" id="GO:0070545">
    <property type="term" value="C:PeBoW complex"/>
    <property type="evidence" value="ECO:0007669"/>
    <property type="project" value="TreeGrafter"/>
</dbReference>
<name>A0A3P7NGR1_DIBLA</name>
<keyword evidence="6" id="KW-0539">Nucleus</keyword>
<keyword evidence="4" id="KW-0853">WD repeat</keyword>
<accession>A0A3P7NGR1</accession>
<dbReference type="Pfam" id="PF08145">
    <property type="entry name" value="BOP1NT"/>
    <property type="match status" value="1"/>
</dbReference>
<evidence type="ECO:0000256" key="2">
    <source>
        <dbReference type="ARBA" id="ARBA00022517"/>
    </source>
</evidence>
<evidence type="ECO:0000256" key="1">
    <source>
        <dbReference type="ARBA" id="ARBA00004604"/>
    </source>
</evidence>
<dbReference type="GO" id="GO:0043021">
    <property type="term" value="F:ribonucleoprotein complex binding"/>
    <property type="evidence" value="ECO:0007669"/>
    <property type="project" value="TreeGrafter"/>
</dbReference>
<feature type="domain" description="BOP1 N-terminal" evidence="8">
    <location>
        <begin position="1"/>
        <end position="138"/>
    </location>
</feature>